<dbReference type="Pfam" id="PF00575">
    <property type="entry name" value="S1"/>
    <property type="match status" value="1"/>
</dbReference>
<dbReference type="PROSITE" id="PS50126">
    <property type="entry name" value="S1"/>
    <property type="match status" value="1"/>
</dbReference>
<dbReference type="GO" id="GO:0008859">
    <property type="term" value="F:exoribonuclease II activity"/>
    <property type="evidence" value="ECO:0007669"/>
    <property type="project" value="UniProtKB-UniRule"/>
</dbReference>
<dbReference type="PROSITE" id="PS01175">
    <property type="entry name" value="RIBONUCLEASE_II"/>
    <property type="match status" value="1"/>
</dbReference>
<dbReference type="InterPro" id="IPR001900">
    <property type="entry name" value="RNase_II/R"/>
</dbReference>
<comment type="similarity">
    <text evidence="8">Belongs to the RNR ribonuclease family. RNase R subfamily.</text>
</comment>
<dbReference type="InterPro" id="IPR012340">
    <property type="entry name" value="NA-bd_OB-fold"/>
</dbReference>
<organism evidence="11 12">
    <name type="scientific">Exiguobacterium oxidotolerans</name>
    <dbReference type="NCBI Taxonomy" id="223958"/>
    <lineage>
        <taxon>Bacteria</taxon>
        <taxon>Bacillati</taxon>
        <taxon>Bacillota</taxon>
        <taxon>Bacilli</taxon>
        <taxon>Bacillales</taxon>
        <taxon>Bacillales Family XII. Incertae Sedis</taxon>
        <taxon>Exiguobacterium</taxon>
    </lineage>
</organism>
<evidence type="ECO:0000256" key="8">
    <source>
        <dbReference type="HAMAP-Rule" id="MF_01895"/>
    </source>
</evidence>
<dbReference type="InterPro" id="IPR050180">
    <property type="entry name" value="RNR_Ribonuclease"/>
</dbReference>
<dbReference type="FunFam" id="2.40.50.140:FF:000273">
    <property type="entry name" value="Ribonuclease R"/>
    <property type="match status" value="1"/>
</dbReference>
<reference evidence="11 12" key="1">
    <citation type="submission" date="2019-10" db="EMBL/GenBank/DDBJ databases">
        <authorList>
            <person name="Karimi E."/>
        </authorList>
    </citation>
    <scope>NUCLEOTIDE SEQUENCE [LARGE SCALE GENOMIC DNA]</scope>
    <source>
        <strain evidence="11">Exiguobacterium sp. 9Y</strain>
    </source>
</reference>
<evidence type="ECO:0000256" key="3">
    <source>
        <dbReference type="ARBA" id="ARBA00022490"/>
    </source>
</evidence>
<keyword evidence="4 8" id="KW-0540">Nuclease</keyword>
<comment type="catalytic activity">
    <reaction evidence="1 8">
        <text>Exonucleolytic cleavage in the 3'- to 5'-direction to yield nucleoside 5'-phosphates.</text>
        <dbReference type="EC" id="3.1.13.1"/>
    </reaction>
</comment>
<dbReference type="AlphaFoldDB" id="A0A653IAF3"/>
<accession>A0A653IAF3</accession>
<keyword evidence="12" id="KW-1185">Reference proteome</keyword>
<dbReference type="PANTHER" id="PTHR23355">
    <property type="entry name" value="RIBONUCLEASE"/>
    <property type="match status" value="1"/>
</dbReference>
<evidence type="ECO:0000256" key="6">
    <source>
        <dbReference type="ARBA" id="ARBA00022839"/>
    </source>
</evidence>
<dbReference type="SUPFAM" id="SSF50249">
    <property type="entry name" value="Nucleic acid-binding proteins"/>
    <property type="match status" value="4"/>
</dbReference>
<dbReference type="PANTHER" id="PTHR23355:SF9">
    <property type="entry name" value="DIS3-LIKE EXONUCLEASE 2"/>
    <property type="match status" value="1"/>
</dbReference>
<evidence type="ECO:0000256" key="7">
    <source>
        <dbReference type="ARBA" id="ARBA00022884"/>
    </source>
</evidence>
<dbReference type="EC" id="3.1.13.1" evidence="8"/>
<dbReference type="InterPro" id="IPR004476">
    <property type="entry name" value="RNase_II/RNase_R"/>
</dbReference>
<keyword evidence="7 8" id="KW-0694">RNA-binding</keyword>
<dbReference type="InterPro" id="IPR040476">
    <property type="entry name" value="CSD2"/>
</dbReference>
<protein>
    <recommendedName>
        <fullName evidence="8">Ribonuclease R</fullName>
        <shortName evidence="8">RNase R</shortName>
        <ecNumber evidence="8">3.1.13.1</ecNumber>
    </recommendedName>
</protein>
<name>A0A653IAF3_9BACL</name>
<keyword evidence="6 8" id="KW-0269">Exonuclease</keyword>
<dbReference type="SMART" id="SM00955">
    <property type="entry name" value="RNB"/>
    <property type="match status" value="1"/>
</dbReference>
<dbReference type="InterPro" id="IPR022966">
    <property type="entry name" value="RNase_II/R_CS"/>
</dbReference>
<keyword evidence="5 8" id="KW-0378">Hydrolase</keyword>
<dbReference type="InterPro" id="IPR011805">
    <property type="entry name" value="RNase_R"/>
</dbReference>
<dbReference type="Pfam" id="PF08206">
    <property type="entry name" value="OB_RNB"/>
    <property type="match status" value="1"/>
</dbReference>
<feature type="compositionally biased region" description="Basic and acidic residues" evidence="9">
    <location>
        <begin position="755"/>
        <end position="772"/>
    </location>
</feature>
<dbReference type="SMART" id="SM00357">
    <property type="entry name" value="CSP"/>
    <property type="match status" value="1"/>
</dbReference>
<dbReference type="InterPro" id="IPR013223">
    <property type="entry name" value="RNase_B_OB_dom"/>
</dbReference>
<evidence type="ECO:0000256" key="2">
    <source>
        <dbReference type="ARBA" id="ARBA00004496"/>
    </source>
</evidence>
<gene>
    <name evidence="8 11" type="primary">rnr</name>
    <name evidence="11" type="ORF">EXIGUO9Y_270095</name>
</gene>
<comment type="subcellular location">
    <subcellularLocation>
        <location evidence="2 8">Cytoplasm</location>
    </subcellularLocation>
</comment>
<dbReference type="NCBIfam" id="TIGR02063">
    <property type="entry name" value="RNase_R"/>
    <property type="match status" value="1"/>
</dbReference>
<dbReference type="CDD" id="cd04471">
    <property type="entry name" value="S1_RNase_R"/>
    <property type="match status" value="1"/>
</dbReference>
<dbReference type="Gene3D" id="2.40.50.140">
    <property type="entry name" value="Nucleic acid-binding proteins"/>
    <property type="match status" value="2"/>
</dbReference>
<comment type="function">
    <text evidence="8">3'-5' exoribonuclease that releases 5'-nucleoside monophosphates and is involved in maturation of structured RNAs.</text>
</comment>
<dbReference type="GO" id="GO:0003723">
    <property type="term" value="F:RNA binding"/>
    <property type="evidence" value="ECO:0007669"/>
    <property type="project" value="UniProtKB-UniRule"/>
</dbReference>
<evidence type="ECO:0000259" key="10">
    <source>
        <dbReference type="PROSITE" id="PS50126"/>
    </source>
</evidence>
<feature type="region of interest" description="Disordered" evidence="9">
    <location>
        <begin position="715"/>
        <end position="785"/>
    </location>
</feature>
<dbReference type="GO" id="GO:0006402">
    <property type="term" value="P:mRNA catabolic process"/>
    <property type="evidence" value="ECO:0007669"/>
    <property type="project" value="TreeGrafter"/>
</dbReference>
<dbReference type="NCBIfam" id="TIGR00358">
    <property type="entry name" value="3_prime_RNase"/>
    <property type="match status" value="1"/>
</dbReference>
<dbReference type="Pfam" id="PF17876">
    <property type="entry name" value="CSD2"/>
    <property type="match status" value="1"/>
</dbReference>
<dbReference type="EMBL" id="CABWKQ010000020">
    <property type="protein sequence ID" value="VWX36021.1"/>
    <property type="molecule type" value="Genomic_DNA"/>
</dbReference>
<evidence type="ECO:0000256" key="4">
    <source>
        <dbReference type="ARBA" id="ARBA00022722"/>
    </source>
</evidence>
<dbReference type="InterPro" id="IPR003029">
    <property type="entry name" value="S1_domain"/>
</dbReference>
<dbReference type="GO" id="GO:0005829">
    <property type="term" value="C:cytosol"/>
    <property type="evidence" value="ECO:0007669"/>
    <property type="project" value="TreeGrafter"/>
</dbReference>
<dbReference type="Proteomes" id="UP000439752">
    <property type="component" value="Unassembled WGS sequence"/>
</dbReference>
<dbReference type="RefSeq" id="WP_159173419.1">
    <property type="nucleotide sequence ID" value="NZ_LR732312.1"/>
</dbReference>
<dbReference type="InterPro" id="IPR011129">
    <property type="entry name" value="CSD"/>
</dbReference>
<evidence type="ECO:0000313" key="12">
    <source>
        <dbReference type="Proteomes" id="UP000439752"/>
    </source>
</evidence>
<feature type="domain" description="S1 motif" evidence="10">
    <location>
        <begin position="629"/>
        <end position="709"/>
    </location>
</feature>
<feature type="compositionally biased region" description="Basic and acidic residues" evidence="9">
    <location>
        <begin position="734"/>
        <end position="744"/>
    </location>
</feature>
<evidence type="ECO:0000313" key="11">
    <source>
        <dbReference type="EMBL" id="VWX36021.1"/>
    </source>
</evidence>
<proteinExistence type="inferred from homology"/>
<evidence type="ECO:0000256" key="5">
    <source>
        <dbReference type="ARBA" id="ARBA00022801"/>
    </source>
</evidence>
<dbReference type="Pfam" id="PF00773">
    <property type="entry name" value="RNB"/>
    <property type="match status" value="1"/>
</dbReference>
<feature type="compositionally biased region" description="Basic and acidic residues" evidence="9">
    <location>
        <begin position="715"/>
        <end position="724"/>
    </location>
</feature>
<dbReference type="SMART" id="SM00316">
    <property type="entry name" value="S1"/>
    <property type="match status" value="1"/>
</dbReference>
<evidence type="ECO:0000256" key="9">
    <source>
        <dbReference type="SAM" id="MobiDB-lite"/>
    </source>
</evidence>
<dbReference type="HAMAP" id="MF_01895">
    <property type="entry name" value="RNase_R"/>
    <property type="match status" value="1"/>
</dbReference>
<evidence type="ECO:0000256" key="1">
    <source>
        <dbReference type="ARBA" id="ARBA00001849"/>
    </source>
</evidence>
<sequence length="785" mass="88480">MELRERILEVITAEERPLSIDQLTKKLELSDTTEFKELIRTLNALEEEALVARTRSNKYGTLAQIGQVAGKISVHQRGFGFVSPEDGSAGDIFLPAPELGNVYNGDRVLVKVFAESNGGDRREGKLLKILSRGPADFVGTFVSPKGRIESIAYIEPDDSKLTFLPVVADEDTLGAVDGHKVLARITKYPDGRYAGTAKVLQIIGHKNDPGVDILSIVHKHGINVDFSDAAIAEANNIPDQIDEKDLVGRVDLRNEVTVTIDGADAKDLDDAVHVKKLANGNYELGVHIADVSHYVKEDSPLDEEARERGTSVYLVDRVIPMIPHRLSNGICSLNPHVDRLTLSCIMEIDKNGAVVNQEILQSVIKTTERMTYTDVRKIIEREDEEVIAKYHDLVDNFDQMAELAAILRERRSRRGAINFDFPEAKVLVNEEGKTSDILLRERSVAEKLIEEFMLAANETVAEHVQHQKLPFMYRIHDEPKAERLDTFFKFIANFGINVERKGESVTPKTLQTILNAVEGEPEEAVVSTVMLRSLQQAKYDVEPIGHFGLSTDFYTHFTSPIRRYPDLMVHRLLREYIIFNDKSQKTQDRYAAILPEIADHASKRERRAVDAERETNALKKAEYMEQHIGETFEGVVSGVTNFGMFVELPNTIEGLVHIQAMTDDFYRYDEANYQLIGERTKQQFRIGDVVEIKVTGVNIDEKTIDFAVVGMPERQPKKRFESKTIRSSGGRPGQKRDDKKDDRRGKSKRPGKPNEQSKGKGFAGKDKKDKPPFHKAVSNKKRKRK</sequence>
<keyword evidence="3 8" id="KW-0963">Cytoplasm</keyword>